<evidence type="ECO:0000256" key="4">
    <source>
        <dbReference type="ARBA" id="ARBA00022989"/>
    </source>
</evidence>
<name>A0A507BEF5_9PEZI</name>
<keyword evidence="10" id="KW-1185">Reference proteome</keyword>
<feature type="transmembrane region" description="Helical" evidence="7">
    <location>
        <begin position="189"/>
        <end position="207"/>
    </location>
</feature>
<feature type="transmembrane region" description="Helical" evidence="7">
    <location>
        <begin position="377"/>
        <end position="399"/>
    </location>
</feature>
<feature type="compositionally biased region" description="Basic and acidic residues" evidence="6">
    <location>
        <begin position="69"/>
        <end position="89"/>
    </location>
</feature>
<dbReference type="Pfam" id="PF07690">
    <property type="entry name" value="MFS_1"/>
    <property type="match status" value="1"/>
</dbReference>
<dbReference type="EMBL" id="SKBQ01000022">
    <property type="protein sequence ID" value="TPX15331.1"/>
    <property type="molecule type" value="Genomic_DNA"/>
</dbReference>
<evidence type="ECO:0000256" key="1">
    <source>
        <dbReference type="ARBA" id="ARBA00004141"/>
    </source>
</evidence>
<dbReference type="Gene3D" id="1.20.1250.20">
    <property type="entry name" value="MFS general substrate transporter like domains"/>
    <property type="match status" value="1"/>
</dbReference>
<gene>
    <name evidence="9" type="ORF">E0L32_004608</name>
</gene>
<dbReference type="InParanoid" id="A0A507BEF5"/>
<evidence type="ECO:0000256" key="5">
    <source>
        <dbReference type="ARBA" id="ARBA00023136"/>
    </source>
</evidence>
<dbReference type="InterPro" id="IPR036259">
    <property type="entry name" value="MFS_trans_sf"/>
</dbReference>
<dbReference type="CDD" id="cd17323">
    <property type="entry name" value="MFS_Tpo1_MDR_like"/>
    <property type="match status" value="1"/>
</dbReference>
<dbReference type="GO" id="GO:0016020">
    <property type="term" value="C:membrane"/>
    <property type="evidence" value="ECO:0007669"/>
    <property type="project" value="UniProtKB-SubCell"/>
</dbReference>
<sequence length="591" mass="64935">MAPNTAASSDQHSQATTAAQTHDEAHEQQEHHLDAHDVEKELERQRHIIEQAAAEGHDADIPSDIGYVLDDKGEARRRKSIADQRELHLIRTRSRHSQSRDVEKGPGEGGEGSDDKTVGEVGEEETDPNVVWWDGPDDPQNPYNWPTWRKSLNVGLISALTLLTPLASSMLAPGVPQIMKEFGNDSPELAAFVVSVYILGFAFGPLLMAPLSEIYGRTIIYHGCNLGFVAFLIGCAKAPSLDSLIVFRFFCGVFGACPLANGGGTIADMVEPQQRAGAMALFTIGPLLGPIIGPIAGGFLSSAKGWRWIFWLIAIVGGFLAAVMLVFLPETYAPVILQRKVDRLRRETGNDLLRSKLDIGLSPRDYFSRGIVRPLKLLFLSPIVMAMSLYIAVVYGYLYIMFTSITTVFEQYYGFSSNIVGLVFLGLGVGNMIGLTYFTATSDRYIKKKAAQEGRGFKPEYRLKPLPIGAVLFPIGFFIYGWTAQYHVHWIVPILSHVIIGAANLIIFMALQMYLVDAFNIYAASALAASTVVRSIFGAVLPLAGLRMYAKLGMGWGNSTLGFIAFAMVPLGPLFLKYGERLRTKFEMKDL</sequence>
<dbReference type="InterPro" id="IPR020846">
    <property type="entry name" value="MFS_dom"/>
</dbReference>
<dbReference type="PANTHER" id="PTHR23502:SF68">
    <property type="entry name" value="MULTIDRUG TRANSPORTER, PUTATIVE (AFU_ORTHOLOGUE AFUA_3G01120)-RELATED"/>
    <property type="match status" value="1"/>
</dbReference>
<dbReference type="FunFam" id="1.20.1250.20:FF:000011">
    <property type="entry name" value="MFS multidrug transporter, putative"/>
    <property type="match status" value="1"/>
</dbReference>
<dbReference type="PANTHER" id="PTHR23502">
    <property type="entry name" value="MAJOR FACILITATOR SUPERFAMILY"/>
    <property type="match status" value="1"/>
</dbReference>
<dbReference type="SUPFAM" id="SSF103473">
    <property type="entry name" value="MFS general substrate transporter"/>
    <property type="match status" value="1"/>
</dbReference>
<feature type="region of interest" description="Disordered" evidence="6">
    <location>
        <begin position="1"/>
        <end position="136"/>
    </location>
</feature>
<comment type="subcellular location">
    <subcellularLocation>
        <location evidence="1">Membrane</location>
        <topology evidence="1">Multi-pass membrane protein</topology>
    </subcellularLocation>
</comment>
<feature type="transmembrane region" description="Helical" evidence="7">
    <location>
        <begin position="308"/>
        <end position="328"/>
    </location>
</feature>
<proteinExistence type="inferred from homology"/>
<keyword evidence="4 7" id="KW-1133">Transmembrane helix</keyword>
<dbReference type="InterPro" id="IPR011701">
    <property type="entry name" value="MFS"/>
</dbReference>
<feature type="transmembrane region" description="Helical" evidence="7">
    <location>
        <begin position="556"/>
        <end position="576"/>
    </location>
</feature>
<dbReference type="RefSeq" id="XP_030997042.1">
    <property type="nucleotide sequence ID" value="XM_031139038.1"/>
</dbReference>
<feature type="transmembrane region" description="Helical" evidence="7">
    <location>
        <begin position="488"/>
        <end position="509"/>
    </location>
</feature>
<dbReference type="GeneID" id="41972055"/>
<dbReference type="PROSITE" id="PS50850">
    <property type="entry name" value="MFS"/>
    <property type="match status" value="1"/>
</dbReference>
<feature type="transmembrane region" description="Helical" evidence="7">
    <location>
        <begin position="276"/>
        <end position="296"/>
    </location>
</feature>
<evidence type="ECO:0000259" key="8">
    <source>
        <dbReference type="PROSITE" id="PS50850"/>
    </source>
</evidence>
<feature type="transmembrane region" description="Helical" evidence="7">
    <location>
        <begin position="219"/>
        <end position="239"/>
    </location>
</feature>
<feature type="transmembrane region" description="Helical" evidence="7">
    <location>
        <begin position="245"/>
        <end position="264"/>
    </location>
</feature>
<protein>
    <recommendedName>
        <fullName evidence="8">Major facilitator superfamily (MFS) profile domain-containing protein</fullName>
    </recommendedName>
</protein>
<evidence type="ECO:0000256" key="7">
    <source>
        <dbReference type="SAM" id="Phobius"/>
    </source>
</evidence>
<organism evidence="9 10">
    <name type="scientific">Thyridium curvatum</name>
    <dbReference type="NCBI Taxonomy" id="1093900"/>
    <lineage>
        <taxon>Eukaryota</taxon>
        <taxon>Fungi</taxon>
        <taxon>Dikarya</taxon>
        <taxon>Ascomycota</taxon>
        <taxon>Pezizomycotina</taxon>
        <taxon>Sordariomycetes</taxon>
        <taxon>Sordariomycetidae</taxon>
        <taxon>Thyridiales</taxon>
        <taxon>Thyridiaceae</taxon>
        <taxon>Thyridium</taxon>
    </lineage>
</organism>
<dbReference type="AlphaFoldDB" id="A0A507BEF5"/>
<reference evidence="9 10" key="1">
    <citation type="submission" date="2019-06" db="EMBL/GenBank/DDBJ databases">
        <title>Draft genome sequence of the filamentous fungus Phialemoniopsis curvata isolated from diesel fuel.</title>
        <authorList>
            <person name="Varaljay V.A."/>
            <person name="Lyon W.J."/>
            <person name="Crouch A.L."/>
            <person name="Drake C.E."/>
            <person name="Hollomon J.M."/>
            <person name="Nadeau L.J."/>
            <person name="Nunn H.S."/>
            <person name="Stevenson B.S."/>
            <person name="Bojanowski C.L."/>
            <person name="Crookes-Goodson W.J."/>
        </authorList>
    </citation>
    <scope>NUCLEOTIDE SEQUENCE [LARGE SCALE GENOMIC DNA]</scope>
    <source>
        <strain evidence="9 10">D216</strain>
    </source>
</reference>
<feature type="domain" description="Major facilitator superfamily (MFS) profile" evidence="8">
    <location>
        <begin position="153"/>
        <end position="585"/>
    </location>
</feature>
<evidence type="ECO:0000313" key="9">
    <source>
        <dbReference type="EMBL" id="TPX15331.1"/>
    </source>
</evidence>
<evidence type="ECO:0000256" key="2">
    <source>
        <dbReference type="ARBA" id="ARBA00008335"/>
    </source>
</evidence>
<evidence type="ECO:0000256" key="6">
    <source>
        <dbReference type="SAM" id="MobiDB-lite"/>
    </source>
</evidence>
<evidence type="ECO:0000313" key="10">
    <source>
        <dbReference type="Proteomes" id="UP000319257"/>
    </source>
</evidence>
<dbReference type="GO" id="GO:0022857">
    <property type="term" value="F:transmembrane transporter activity"/>
    <property type="evidence" value="ECO:0007669"/>
    <property type="project" value="InterPro"/>
</dbReference>
<keyword evidence="3 7" id="KW-0812">Transmembrane</keyword>
<feature type="compositionally biased region" description="Basic and acidic residues" evidence="6">
    <location>
        <begin position="21"/>
        <end position="60"/>
    </location>
</feature>
<dbReference type="OrthoDB" id="5296287at2759"/>
<accession>A0A507BEF5</accession>
<feature type="compositionally biased region" description="Polar residues" evidence="6">
    <location>
        <begin position="1"/>
        <end position="20"/>
    </location>
</feature>
<comment type="similarity">
    <text evidence="2">Belongs to the major facilitator superfamily.</text>
</comment>
<keyword evidence="5 7" id="KW-0472">Membrane</keyword>
<feature type="transmembrane region" description="Helical" evidence="7">
    <location>
        <begin position="152"/>
        <end position="169"/>
    </location>
</feature>
<feature type="transmembrane region" description="Helical" evidence="7">
    <location>
        <begin position="521"/>
        <end position="544"/>
    </location>
</feature>
<evidence type="ECO:0000256" key="3">
    <source>
        <dbReference type="ARBA" id="ARBA00022692"/>
    </source>
</evidence>
<feature type="transmembrane region" description="Helical" evidence="7">
    <location>
        <begin position="461"/>
        <end position="482"/>
    </location>
</feature>
<dbReference type="STRING" id="1093900.A0A507BEF5"/>
<dbReference type="Proteomes" id="UP000319257">
    <property type="component" value="Unassembled WGS sequence"/>
</dbReference>
<comment type="caution">
    <text evidence="9">The sequence shown here is derived from an EMBL/GenBank/DDBJ whole genome shotgun (WGS) entry which is preliminary data.</text>
</comment>
<feature type="transmembrane region" description="Helical" evidence="7">
    <location>
        <begin position="419"/>
        <end position="440"/>
    </location>
</feature>